<dbReference type="RefSeq" id="WP_386714966.1">
    <property type="nucleotide sequence ID" value="NZ_JBHRSZ010000001.1"/>
</dbReference>
<sequence>MADKASNWVPLTNEKLYFAQIALSFFEEEQAKSSVFSQNRLVALEESAVAHLYNAYVGLLCELAAEHNVPFQSETLTLNQLNDALMKRDDGRREIAELLNLLAEPNSWLSRLHQSYRNRFVAKQKKSEYIGEEPELVSLIAIDVTEQEPEGLNLLDAHQAMKQLVEQVRSYRLED</sequence>
<name>A0ABV7HCZ6_9GAMM</name>
<accession>A0ABV7HCZ6</accession>
<dbReference type="Proteomes" id="UP001595476">
    <property type="component" value="Unassembled WGS sequence"/>
</dbReference>
<protein>
    <submittedName>
        <fullName evidence="1">DUF6586 family protein</fullName>
    </submittedName>
</protein>
<keyword evidence="2" id="KW-1185">Reference proteome</keyword>
<dbReference type="Pfam" id="PF20227">
    <property type="entry name" value="DUF6586"/>
    <property type="match status" value="1"/>
</dbReference>
<gene>
    <name evidence="1" type="ORF">ACFOEK_01250</name>
</gene>
<dbReference type="InterPro" id="IPR046493">
    <property type="entry name" value="DUF6586"/>
</dbReference>
<evidence type="ECO:0000313" key="1">
    <source>
        <dbReference type="EMBL" id="MFC3149647.1"/>
    </source>
</evidence>
<reference evidence="2" key="1">
    <citation type="journal article" date="2019" name="Int. J. Syst. Evol. Microbiol.">
        <title>The Global Catalogue of Microorganisms (GCM) 10K type strain sequencing project: providing services to taxonomists for standard genome sequencing and annotation.</title>
        <authorList>
            <consortium name="The Broad Institute Genomics Platform"/>
            <consortium name="The Broad Institute Genome Sequencing Center for Infectious Disease"/>
            <person name="Wu L."/>
            <person name="Ma J."/>
        </authorList>
    </citation>
    <scope>NUCLEOTIDE SEQUENCE [LARGE SCALE GENOMIC DNA]</scope>
    <source>
        <strain evidence="2">KCTC 52438</strain>
    </source>
</reference>
<proteinExistence type="predicted"/>
<dbReference type="EMBL" id="JBHRSZ010000001">
    <property type="protein sequence ID" value="MFC3149647.1"/>
    <property type="molecule type" value="Genomic_DNA"/>
</dbReference>
<evidence type="ECO:0000313" key="2">
    <source>
        <dbReference type="Proteomes" id="UP001595476"/>
    </source>
</evidence>
<organism evidence="1 2">
    <name type="scientific">Litoribrevibacter euphylliae</name>
    <dbReference type="NCBI Taxonomy" id="1834034"/>
    <lineage>
        <taxon>Bacteria</taxon>
        <taxon>Pseudomonadati</taxon>
        <taxon>Pseudomonadota</taxon>
        <taxon>Gammaproteobacteria</taxon>
        <taxon>Oceanospirillales</taxon>
        <taxon>Oceanospirillaceae</taxon>
        <taxon>Litoribrevibacter</taxon>
    </lineage>
</organism>
<comment type="caution">
    <text evidence="1">The sequence shown here is derived from an EMBL/GenBank/DDBJ whole genome shotgun (WGS) entry which is preliminary data.</text>
</comment>